<dbReference type="PANTHER" id="PTHR30336">
    <property type="entry name" value="INNER MEMBRANE PROTEIN, PROBABLE PERMEASE"/>
    <property type="match status" value="1"/>
</dbReference>
<sequence>MYLSQLNTAELTDKQITKLLYYSTSDDGQQGDCIFVPGSSKAVDYKVPKAIQLYQEGRANKLLFSGGVSWDASKKPEAVMMQERALQSGIPQEAILIEKESLHTKENVLASLLVLDRAYYLHHVKHIIIVTSSIHMLRVWLTMRTYMPNWITYSFASVDDRSTKEGNWFLSPHSRKRVETEVQKLVRYAKIGAIVDEDIFIGDG</sequence>
<protein>
    <recommendedName>
        <fullName evidence="1">DUF218 domain-containing protein</fullName>
    </recommendedName>
</protein>
<dbReference type="CDD" id="cd06259">
    <property type="entry name" value="YdcF-like"/>
    <property type="match status" value="1"/>
</dbReference>
<dbReference type="STRING" id="1246626.BleG1_3891"/>
<proteinExistence type="predicted"/>
<dbReference type="InterPro" id="IPR051599">
    <property type="entry name" value="Cell_Envelope_Assoc"/>
</dbReference>
<name>A0A060M7B0_9BACI</name>
<dbReference type="EMBL" id="CP003923">
    <property type="protein sequence ID" value="AIC96438.1"/>
    <property type="molecule type" value="Genomic_DNA"/>
</dbReference>
<dbReference type="Proteomes" id="UP000027142">
    <property type="component" value="Chromosome"/>
</dbReference>
<feature type="domain" description="DUF218" evidence="1">
    <location>
        <begin position="32"/>
        <end position="150"/>
    </location>
</feature>
<dbReference type="KEGG" id="ble:BleG1_3891"/>
<dbReference type="AlphaFoldDB" id="A0A060M7B0"/>
<evidence type="ECO:0000313" key="2">
    <source>
        <dbReference type="EMBL" id="AIC96438.1"/>
    </source>
</evidence>
<dbReference type="GO" id="GO:0005886">
    <property type="term" value="C:plasma membrane"/>
    <property type="evidence" value="ECO:0007669"/>
    <property type="project" value="TreeGrafter"/>
</dbReference>
<dbReference type="HOGENOM" id="CLU_107581_2_0_9"/>
<dbReference type="Pfam" id="PF02698">
    <property type="entry name" value="DUF218"/>
    <property type="match status" value="1"/>
</dbReference>
<evidence type="ECO:0000259" key="1">
    <source>
        <dbReference type="Pfam" id="PF02698"/>
    </source>
</evidence>
<dbReference type="OrthoDB" id="9782395at2"/>
<dbReference type="eggNOG" id="COG1434">
    <property type="taxonomic scope" value="Bacteria"/>
</dbReference>
<dbReference type="Gene3D" id="3.40.50.620">
    <property type="entry name" value="HUPs"/>
    <property type="match status" value="1"/>
</dbReference>
<reference evidence="2 3" key="1">
    <citation type="journal article" date="2014" name="Gene">
        <title>A comparative genomic analysis of the alkalitolerant soil bacterium Bacillus lehensis G1.</title>
        <authorList>
            <person name="Noor Y.M."/>
            <person name="Samsulrizal N.H."/>
            <person name="Jema'on N.A."/>
            <person name="Low K.O."/>
            <person name="Ramli A.N."/>
            <person name="Alias N.I."/>
            <person name="Damis S.I."/>
            <person name="Fuzi S.F."/>
            <person name="Isa M.N."/>
            <person name="Murad A.M."/>
            <person name="Raih M.F."/>
            <person name="Bakar F.D."/>
            <person name="Najimudin N."/>
            <person name="Mahadi N.M."/>
            <person name="Illias R.M."/>
        </authorList>
    </citation>
    <scope>NUCLEOTIDE SEQUENCE [LARGE SCALE GENOMIC DNA]</scope>
    <source>
        <strain evidence="2 3">G1</strain>
    </source>
</reference>
<organism evidence="2 3">
    <name type="scientific">Shouchella lehensis G1</name>
    <dbReference type="NCBI Taxonomy" id="1246626"/>
    <lineage>
        <taxon>Bacteria</taxon>
        <taxon>Bacillati</taxon>
        <taxon>Bacillota</taxon>
        <taxon>Bacilli</taxon>
        <taxon>Bacillales</taxon>
        <taxon>Bacillaceae</taxon>
        <taxon>Shouchella</taxon>
    </lineage>
</organism>
<gene>
    <name evidence="2" type="ORF">BleG1_3891</name>
</gene>
<dbReference type="InterPro" id="IPR014729">
    <property type="entry name" value="Rossmann-like_a/b/a_fold"/>
</dbReference>
<dbReference type="PANTHER" id="PTHR30336:SF20">
    <property type="entry name" value="DUF218 DOMAIN-CONTAINING PROTEIN"/>
    <property type="match status" value="1"/>
</dbReference>
<keyword evidence="3" id="KW-1185">Reference proteome</keyword>
<evidence type="ECO:0000313" key="3">
    <source>
        <dbReference type="Proteomes" id="UP000027142"/>
    </source>
</evidence>
<dbReference type="RefSeq" id="WP_038484492.1">
    <property type="nucleotide sequence ID" value="NZ_CP003923.1"/>
</dbReference>
<dbReference type="PATRIC" id="fig|1246626.3.peg.3888"/>
<accession>A0A060M7B0</accession>
<dbReference type="InterPro" id="IPR003848">
    <property type="entry name" value="DUF218"/>
</dbReference>